<evidence type="ECO:0000259" key="1">
    <source>
        <dbReference type="Pfam" id="PF14088"/>
    </source>
</evidence>
<evidence type="ECO:0000313" key="2">
    <source>
        <dbReference type="EMBL" id="RIW15194.1"/>
    </source>
</evidence>
<reference evidence="2 3" key="1">
    <citation type="submission" date="2018-09" db="EMBL/GenBank/DDBJ databases">
        <authorList>
            <person name="Wang X."/>
            <person name="Du Z."/>
        </authorList>
    </citation>
    <scope>NUCLEOTIDE SEQUENCE [LARGE SCALE GENOMIC DNA]</scope>
    <source>
        <strain evidence="2 3">N3</strain>
    </source>
</reference>
<dbReference type="AlphaFoldDB" id="A0A418PRG9"/>
<proteinExistence type="predicted"/>
<dbReference type="OrthoDB" id="1467516at2"/>
<name>A0A418PRG9_9BACT</name>
<dbReference type="Proteomes" id="UP000283522">
    <property type="component" value="Unassembled WGS sequence"/>
</dbReference>
<sequence>MYSRAETSKIRTEFWIKFGYYMKPVPNAQGRKINWPNYRTGIKDVYFRMKAEREFASIGIELGHPDVELQELFFDQFKELKNLLKASLGEEWDWKLHSKNEMGQTVSKIEKVLPGVNVMEQADWPKIISFLKPRIIALDEFWDNVKPGFEDY</sequence>
<keyword evidence="3" id="KW-1185">Reference proteome</keyword>
<dbReference type="EMBL" id="QXML01000005">
    <property type="protein sequence ID" value="RIW15194.1"/>
    <property type="molecule type" value="Genomic_DNA"/>
</dbReference>
<evidence type="ECO:0000313" key="3">
    <source>
        <dbReference type="Proteomes" id="UP000283522"/>
    </source>
</evidence>
<dbReference type="Pfam" id="PF14088">
    <property type="entry name" value="DUF4268"/>
    <property type="match status" value="1"/>
</dbReference>
<comment type="caution">
    <text evidence="2">The sequence shown here is derived from an EMBL/GenBank/DDBJ whole genome shotgun (WGS) entry which is preliminary data.</text>
</comment>
<dbReference type="InterPro" id="IPR025364">
    <property type="entry name" value="DUF4268"/>
</dbReference>
<protein>
    <submittedName>
        <fullName evidence="2">DUF4268 domain-containing protein</fullName>
    </submittedName>
</protein>
<feature type="domain" description="DUF4268" evidence="1">
    <location>
        <begin position="10"/>
        <end position="145"/>
    </location>
</feature>
<accession>A0A418PRG9</accession>
<organism evidence="2 3">
    <name type="scientific">Algoriphagus lacus</name>
    <dbReference type="NCBI Taxonomy" id="2056311"/>
    <lineage>
        <taxon>Bacteria</taxon>
        <taxon>Pseudomonadati</taxon>
        <taxon>Bacteroidota</taxon>
        <taxon>Cytophagia</taxon>
        <taxon>Cytophagales</taxon>
        <taxon>Cyclobacteriaceae</taxon>
        <taxon>Algoriphagus</taxon>
    </lineage>
</organism>
<dbReference type="RefSeq" id="WP_119478098.1">
    <property type="nucleotide sequence ID" value="NZ_QXML01000005.1"/>
</dbReference>
<gene>
    <name evidence="2" type="ORF">D0X99_12185</name>
</gene>